<dbReference type="Proteomes" id="UP000009168">
    <property type="component" value="Unassembled WGS sequence"/>
</dbReference>
<sequence length="697" mass="82800">MEDLSQKQMLEEQFASQQRNLSYMMQDMANDFYQENYAPNLNININNQSYTQIKIQDEQEEQNDKRSPEIQRRNSYLNEDAFNLNKKIESPRLEYDQEEDDGDENVEESDDEPFIEQKIKMYKKKTRTRKRSYDMDDDNSQDESYFSISREAQYKSKNFLKTRDMNDIKNDSLKTSFHINEKSFKWSTQINHPTVTQRKGNVSKNYKMDVNKLQNKEKTEKMFFNKAKETDSNILFHRSIQQSLNENQNIFKNISKYSNALTMFLQKFMIQKKENMNKIEFYHYEKLDKGSFGQVDLYFFEIDQYDLCNFQSKYENQQSNYFINRENNNQYNQNSYIFSSQNSSQSNQSQSTNQDTLQQNNINNSQTSQGSTYQGSTQLYSTSKKQIIGNNNISSHLVDQKNQNLNYQVNIQLNSKNYLPAAGKKIKIKYEFIRELFIMQKVQSEYMPSLLGQDIEQQILFIELGLCSLYDLKMYSEKQNYKISDNLAYSILINLFQAIESLLQNFDQQENKILPLFHSDIKPQNIILTVKNSKENIPQIQLLLIDFGGASFQAEDYWSYFTPAFVCPKLWEKLVNSKSQKEFLTWPEIRYAELYAACRSVQFLILNQNDQNLFKKENSQDFIQSYQKLYPKTCKILEEVYLKNTNCQVMKGYSNILNEDEISSQNQIYPQPIYFETQKLFEISKFYNIINNNSSKQ</sequence>
<evidence type="ECO:0000313" key="3">
    <source>
        <dbReference type="EMBL" id="EAR92439.2"/>
    </source>
</evidence>
<feature type="compositionally biased region" description="Acidic residues" evidence="1">
    <location>
        <begin position="96"/>
        <end position="114"/>
    </location>
</feature>
<dbReference type="GO" id="GO:0004672">
    <property type="term" value="F:protein kinase activity"/>
    <property type="evidence" value="ECO:0007669"/>
    <property type="project" value="InterPro"/>
</dbReference>
<proteinExistence type="predicted"/>
<dbReference type="InterPro" id="IPR000719">
    <property type="entry name" value="Prot_kinase_dom"/>
</dbReference>
<dbReference type="AlphaFoldDB" id="Q236R1"/>
<feature type="compositionally biased region" description="Basic and acidic residues" evidence="1">
    <location>
        <begin position="62"/>
        <end position="72"/>
    </location>
</feature>
<dbReference type="Gene3D" id="1.10.510.10">
    <property type="entry name" value="Transferase(Phosphotransferase) domain 1"/>
    <property type="match status" value="1"/>
</dbReference>
<dbReference type="SUPFAM" id="SSF56112">
    <property type="entry name" value="Protein kinase-like (PK-like)"/>
    <property type="match status" value="1"/>
</dbReference>
<dbReference type="SMART" id="SM00220">
    <property type="entry name" value="S_TKc"/>
    <property type="match status" value="1"/>
</dbReference>
<name>Q236R1_TETTS</name>
<dbReference type="RefSeq" id="XP_001012684.2">
    <property type="nucleotide sequence ID" value="XM_001012684.2"/>
</dbReference>
<evidence type="ECO:0000313" key="4">
    <source>
        <dbReference type="Proteomes" id="UP000009168"/>
    </source>
</evidence>
<dbReference type="InterPro" id="IPR011009">
    <property type="entry name" value="Kinase-like_dom_sf"/>
</dbReference>
<dbReference type="PROSITE" id="PS00108">
    <property type="entry name" value="PROTEIN_KINASE_ST"/>
    <property type="match status" value="1"/>
</dbReference>
<accession>Q236R1</accession>
<feature type="domain" description="Protein kinase" evidence="2">
    <location>
        <begin position="382"/>
        <end position="697"/>
    </location>
</feature>
<dbReference type="InParanoid" id="Q236R1"/>
<organism evidence="3 4">
    <name type="scientific">Tetrahymena thermophila (strain SB210)</name>
    <dbReference type="NCBI Taxonomy" id="312017"/>
    <lineage>
        <taxon>Eukaryota</taxon>
        <taxon>Sar</taxon>
        <taxon>Alveolata</taxon>
        <taxon>Ciliophora</taxon>
        <taxon>Intramacronucleata</taxon>
        <taxon>Oligohymenophorea</taxon>
        <taxon>Hymenostomatida</taxon>
        <taxon>Tetrahymenina</taxon>
        <taxon>Tetrahymenidae</taxon>
        <taxon>Tetrahymena</taxon>
    </lineage>
</organism>
<keyword evidence="4" id="KW-1185">Reference proteome</keyword>
<dbReference type="GO" id="GO:0005524">
    <property type="term" value="F:ATP binding"/>
    <property type="evidence" value="ECO:0007669"/>
    <property type="project" value="InterPro"/>
</dbReference>
<feature type="region of interest" description="Disordered" evidence="1">
    <location>
        <begin position="339"/>
        <end position="375"/>
    </location>
</feature>
<feature type="region of interest" description="Disordered" evidence="1">
    <location>
        <begin position="57"/>
        <end position="115"/>
    </location>
</feature>
<dbReference type="OrthoDB" id="326339at2759"/>
<dbReference type="STRING" id="312017.Q236R1"/>
<dbReference type="GeneID" id="7824254"/>
<dbReference type="eggNOG" id="KOG0198">
    <property type="taxonomic scope" value="Eukaryota"/>
</dbReference>
<evidence type="ECO:0000259" key="2">
    <source>
        <dbReference type="PROSITE" id="PS50011"/>
    </source>
</evidence>
<reference evidence="4" key="1">
    <citation type="journal article" date="2006" name="PLoS Biol.">
        <title>Macronuclear genome sequence of the ciliate Tetrahymena thermophila, a model eukaryote.</title>
        <authorList>
            <person name="Eisen J.A."/>
            <person name="Coyne R.S."/>
            <person name="Wu M."/>
            <person name="Wu D."/>
            <person name="Thiagarajan M."/>
            <person name="Wortman J.R."/>
            <person name="Badger J.H."/>
            <person name="Ren Q."/>
            <person name="Amedeo P."/>
            <person name="Jones K.M."/>
            <person name="Tallon L.J."/>
            <person name="Delcher A.L."/>
            <person name="Salzberg S.L."/>
            <person name="Silva J.C."/>
            <person name="Haas B.J."/>
            <person name="Majoros W.H."/>
            <person name="Farzad M."/>
            <person name="Carlton J.M."/>
            <person name="Smith R.K. Jr."/>
            <person name="Garg J."/>
            <person name="Pearlman R.E."/>
            <person name="Karrer K.M."/>
            <person name="Sun L."/>
            <person name="Manning G."/>
            <person name="Elde N.C."/>
            <person name="Turkewitz A.P."/>
            <person name="Asai D.J."/>
            <person name="Wilkes D.E."/>
            <person name="Wang Y."/>
            <person name="Cai H."/>
            <person name="Collins K."/>
            <person name="Stewart B.A."/>
            <person name="Lee S.R."/>
            <person name="Wilamowska K."/>
            <person name="Weinberg Z."/>
            <person name="Ruzzo W.L."/>
            <person name="Wloga D."/>
            <person name="Gaertig J."/>
            <person name="Frankel J."/>
            <person name="Tsao C.-C."/>
            <person name="Gorovsky M.A."/>
            <person name="Keeling P.J."/>
            <person name="Waller R.F."/>
            <person name="Patron N.J."/>
            <person name="Cherry J.M."/>
            <person name="Stover N.A."/>
            <person name="Krieger C.J."/>
            <person name="del Toro C."/>
            <person name="Ryder H.F."/>
            <person name="Williamson S.C."/>
            <person name="Barbeau R.A."/>
            <person name="Hamilton E.P."/>
            <person name="Orias E."/>
        </authorList>
    </citation>
    <scope>NUCLEOTIDE SEQUENCE [LARGE SCALE GENOMIC DNA]</scope>
    <source>
        <strain evidence="4">SB210</strain>
    </source>
</reference>
<dbReference type="PROSITE" id="PS50011">
    <property type="entry name" value="PROTEIN_KINASE_DOM"/>
    <property type="match status" value="1"/>
</dbReference>
<gene>
    <name evidence="3" type="ORF">TTHERM_00085370</name>
</gene>
<evidence type="ECO:0000256" key="1">
    <source>
        <dbReference type="SAM" id="MobiDB-lite"/>
    </source>
</evidence>
<dbReference type="InterPro" id="IPR008271">
    <property type="entry name" value="Ser/Thr_kinase_AS"/>
</dbReference>
<feature type="compositionally biased region" description="Basic and acidic residues" evidence="1">
    <location>
        <begin position="86"/>
        <end position="95"/>
    </location>
</feature>
<protein>
    <recommendedName>
        <fullName evidence="2">Protein kinase domain-containing protein</fullName>
    </recommendedName>
</protein>
<dbReference type="HOGENOM" id="CLU_400915_0_0_1"/>
<dbReference type="KEGG" id="tet:TTHERM_00085370"/>
<dbReference type="EMBL" id="GG662749">
    <property type="protein sequence ID" value="EAR92439.2"/>
    <property type="molecule type" value="Genomic_DNA"/>
</dbReference>